<dbReference type="Proteomes" id="UP000283993">
    <property type="component" value="Unassembled WGS sequence"/>
</dbReference>
<dbReference type="AlphaFoldDB" id="A0A423PGL7"/>
<keyword evidence="1 3" id="KW-0547">Nucleotide-binding</keyword>
<dbReference type="PANTHER" id="PTHR12169">
    <property type="entry name" value="ATPASE N2B"/>
    <property type="match status" value="1"/>
</dbReference>
<dbReference type="HAMAP" id="MF_01919">
    <property type="entry name" value="ZapE"/>
    <property type="match status" value="1"/>
</dbReference>
<dbReference type="GO" id="GO:0016887">
    <property type="term" value="F:ATP hydrolysis activity"/>
    <property type="evidence" value="ECO:0007669"/>
    <property type="project" value="UniProtKB-UniRule"/>
</dbReference>
<dbReference type="InterPro" id="IPR005654">
    <property type="entry name" value="ATPase_AFG1-like"/>
</dbReference>
<feature type="binding site" evidence="3">
    <location>
        <begin position="70"/>
        <end position="77"/>
    </location>
    <ligand>
        <name>ATP</name>
        <dbReference type="ChEBI" id="CHEBI:30616"/>
    </ligand>
</feature>
<evidence type="ECO:0000256" key="3">
    <source>
        <dbReference type="HAMAP-Rule" id="MF_01919"/>
    </source>
</evidence>
<evidence type="ECO:0000256" key="1">
    <source>
        <dbReference type="ARBA" id="ARBA00022741"/>
    </source>
</evidence>
<comment type="caution">
    <text evidence="4">The sequence shown here is derived from an EMBL/GenBank/DDBJ whole genome shotgun (WGS) entry which is preliminary data.</text>
</comment>
<evidence type="ECO:0000313" key="5">
    <source>
        <dbReference type="Proteomes" id="UP000283993"/>
    </source>
</evidence>
<sequence length="365" mass="41261">MSADGAASPDGPRARYEADVARGELVRDPAQAQAVDALQRIHDELVAHPTQRSLFGRSRRQPVTGLYLWGGVGRGKTWLMDCFYESLPFEEKSRLHFHRFMAKVHEARKRYANQSDPLKLIAKEWSADRVLCFDEFFVSDVADAMILARLTEALFKRGVTLVTTSNIAPDDLYAGGLQRERFMPAIEGIKQHCEVLHLADGTDYRLDHIEASATYQTPPGEAADAVLDRHFERLATGAIATGGNVKVLGRKIPVRRRTDGVAWFDFEDLCRGSRSANDYIELAREFHTIMLSGVPVFDDDDNNAARRFINAVDEFYDRRVKLFCTAQARPDDLYAGTRLTFEFERTASRLHEMSSNDYLGEGHRQ</sequence>
<keyword evidence="3" id="KW-0378">Hydrolase</keyword>
<dbReference type="InterPro" id="IPR030870">
    <property type="entry name" value="ZapE"/>
</dbReference>
<dbReference type="SUPFAM" id="SSF52540">
    <property type="entry name" value="P-loop containing nucleoside triphosphate hydrolases"/>
    <property type="match status" value="1"/>
</dbReference>
<dbReference type="RefSeq" id="WP_123632045.1">
    <property type="nucleotide sequence ID" value="NZ_AYKH01000041.1"/>
</dbReference>
<keyword evidence="3" id="KW-0132">Cell division</keyword>
<dbReference type="NCBIfam" id="NF040713">
    <property type="entry name" value="ZapE"/>
    <property type="match status" value="1"/>
</dbReference>
<accession>A0A423PGL7</accession>
<comment type="function">
    <text evidence="3">Reduces the stability of FtsZ polymers in the presence of ATP.</text>
</comment>
<comment type="similarity">
    <text evidence="3">Belongs to the AFG1 ATPase family. ZapE subfamily.</text>
</comment>
<dbReference type="GO" id="GO:0051301">
    <property type="term" value="P:cell division"/>
    <property type="evidence" value="ECO:0007669"/>
    <property type="project" value="UniProtKB-UniRule"/>
</dbReference>
<name>A0A423PGL7_9GAMM</name>
<dbReference type="GO" id="GO:0005737">
    <property type="term" value="C:cytoplasm"/>
    <property type="evidence" value="ECO:0007669"/>
    <property type="project" value="UniProtKB-SubCell"/>
</dbReference>
<keyword evidence="5" id="KW-1185">Reference proteome</keyword>
<comment type="subcellular location">
    <subcellularLocation>
        <location evidence="3">Cytoplasm</location>
    </subcellularLocation>
</comment>
<dbReference type="GO" id="GO:0005524">
    <property type="term" value="F:ATP binding"/>
    <property type="evidence" value="ECO:0007669"/>
    <property type="project" value="UniProtKB-UniRule"/>
</dbReference>
<dbReference type="Gene3D" id="3.40.50.300">
    <property type="entry name" value="P-loop containing nucleotide triphosphate hydrolases"/>
    <property type="match status" value="1"/>
</dbReference>
<dbReference type="PANTHER" id="PTHR12169:SF6">
    <property type="entry name" value="AFG1-LIKE ATPASE"/>
    <property type="match status" value="1"/>
</dbReference>
<dbReference type="GO" id="GO:0032153">
    <property type="term" value="C:cell division site"/>
    <property type="evidence" value="ECO:0007669"/>
    <property type="project" value="TreeGrafter"/>
</dbReference>
<gene>
    <name evidence="3" type="primary">zapE</name>
    <name evidence="4" type="ORF">SAOR_14425</name>
</gene>
<proteinExistence type="inferred from homology"/>
<dbReference type="InterPro" id="IPR027417">
    <property type="entry name" value="P-loop_NTPase"/>
</dbReference>
<evidence type="ECO:0000313" key="4">
    <source>
        <dbReference type="EMBL" id="ROO24705.1"/>
    </source>
</evidence>
<evidence type="ECO:0000256" key="2">
    <source>
        <dbReference type="ARBA" id="ARBA00022840"/>
    </source>
</evidence>
<reference evidence="4 5" key="1">
    <citation type="submission" date="2013-10" db="EMBL/GenBank/DDBJ databases">
        <title>Salinisphaera orenii MK-B5 Genome Sequencing.</title>
        <authorList>
            <person name="Lai Q."/>
            <person name="Li C."/>
            <person name="Shao Z."/>
        </authorList>
    </citation>
    <scope>NUCLEOTIDE SEQUENCE [LARGE SCALE GENOMIC DNA]</scope>
    <source>
        <strain evidence="4 5">MK-B5</strain>
    </source>
</reference>
<comment type="subunit">
    <text evidence="3">Interacts with FtsZ.</text>
</comment>
<keyword evidence="3" id="KW-0963">Cytoplasm</keyword>
<protein>
    <recommendedName>
        <fullName evidence="3">Cell division protein ZapE</fullName>
    </recommendedName>
    <alternativeName>
        <fullName evidence="3">Z ring-associated protein ZapE</fullName>
    </alternativeName>
</protein>
<dbReference type="Pfam" id="PF03969">
    <property type="entry name" value="AFG1_ATPase"/>
    <property type="match status" value="1"/>
</dbReference>
<keyword evidence="3" id="KW-0131">Cell cycle</keyword>
<keyword evidence="2 3" id="KW-0067">ATP-binding</keyword>
<organism evidence="4 5">
    <name type="scientific">Salinisphaera orenii MK-B5</name>
    <dbReference type="NCBI Taxonomy" id="856730"/>
    <lineage>
        <taxon>Bacteria</taxon>
        <taxon>Pseudomonadati</taxon>
        <taxon>Pseudomonadota</taxon>
        <taxon>Gammaproteobacteria</taxon>
        <taxon>Salinisphaerales</taxon>
        <taxon>Salinisphaeraceae</taxon>
        <taxon>Salinisphaera</taxon>
    </lineage>
</organism>
<dbReference type="EMBL" id="AYKH01000041">
    <property type="protein sequence ID" value="ROO24705.1"/>
    <property type="molecule type" value="Genomic_DNA"/>
</dbReference>